<dbReference type="CDD" id="cd00165">
    <property type="entry name" value="S4"/>
    <property type="match status" value="1"/>
</dbReference>
<dbReference type="Gene3D" id="3.10.290.10">
    <property type="entry name" value="RNA-binding S4 domain"/>
    <property type="match status" value="1"/>
</dbReference>
<keyword evidence="4" id="KW-0648">Protein biosynthesis</keyword>
<dbReference type="PROSITE" id="PS50889">
    <property type="entry name" value="S4"/>
    <property type="match status" value="1"/>
</dbReference>
<dbReference type="EMBL" id="AP017470">
    <property type="protein sequence ID" value="BBB31696.1"/>
    <property type="molecule type" value="Genomic_DNA"/>
</dbReference>
<proteinExistence type="predicted"/>
<evidence type="ECO:0000313" key="7">
    <source>
        <dbReference type="EMBL" id="BBB31696.1"/>
    </source>
</evidence>
<evidence type="ECO:0000256" key="3">
    <source>
        <dbReference type="ARBA" id="ARBA00022884"/>
    </source>
</evidence>
<dbReference type="PIRSF" id="PIRSF038881">
    <property type="entry name" value="RNAbp_HP1423"/>
    <property type="match status" value="1"/>
</dbReference>
<dbReference type="GO" id="GO:0019843">
    <property type="term" value="F:rRNA binding"/>
    <property type="evidence" value="ECO:0007669"/>
    <property type="project" value="UniProtKB-KW"/>
</dbReference>
<evidence type="ECO:0000259" key="6">
    <source>
        <dbReference type="SMART" id="SM00363"/>
    </source>
</evidence>
<accession>A0A7R6SXN7</accession>
<keyword evidence="1" id="KW-0820">tRNA-binding</keyword>
<evidence type="ECO:0000313" key="8">
    <source>
        <dbReference type="Proteomes" id="UP000595564"/>
    </source>
</evidence>
<dbReference type="SUPFAM" id="SSF55174">
    <property type="entry name" value="Alpha-L RNA-binding motif"/>
    <property type="match status" value="1"/>
</dbReference>
<evidence type="ECO:0000256" key="2">
    <source>
        <dbReference type="ARBA" id="ARBA00022730"/>
    </source>
</evidence>
<dbReference type="InterPro" id="IPR002942">
    <property type="entry name" value="S4_RNA-bd"/>
</dbReference>
<dbReference type="Proteomes" id="UP000595564">
    <property type="component" value="Chromosome"/>
</dbReference>
<dbReference type="SMART" id="SM00363">
    <property type="entry name" value="S4"/>
    <property type="match status" value="1"/>
</dbReference>
<dbReference type="GO" id="GO:0000049">
    <property type="term" value="F:tRNA binding"/>
    <property type="evidence" value="ECO:0007669"/>
    <property type="project" value="UniProtKB-KW"/>
</dbReference>
<organism evidence="7 8">
    <name type="scientific">Thermotomaculum hydrothermale</name>
    <dbReference type="NCBI Taxonomy" id="981385"/>
    <lineage>
        <taxon>Bacteria</taxon>
        <taxon>Pseudomonadati</taxon>
        <taxon>Acidobacteriota</taxon>
        <taxon>Holophagae</taxon>
        <taxon>Thermotomaculales</taxon>
        <taxon>Thermotomaculaceae</taxon>
        <taxon>Thermotomaculum</taxon>
    </lineage>
</organism>
<dbReference type="Pfam" id="PF01479">
    <property type="entry name" value="S4"/>
    <property type="match status" value="1"/>
</dbReference>
<name>A0A7R6SXN7_9BACT</name>
<keyword evidence="3 5" id="KW-0694">RNA-binding</keyword>
<sequence>MRLDLFLKKVLIIKRRTLSQELIKSGRVFVNGSIAKPGKDIKEGDIIIFPLRKKKLTIKVKQIPKGNVKKGDELNYYEVLKEENIDE</sequence>
<dbReference type="RefSeq" id="WP_201328026.1">
    <property type="nucleotide sequence ID" value="NZ_AP017470.1"/>
</dbReference>
<reference evidence="7 8" key="1">
    <citation type="journal article" date="2012" name="Extremophiles">
        <title>Thermotomaculum hydrothermale gen. nov., sp. nov., a novel heterotrophic thermophile within the phylum Acidobacteria from a deep-sea hydrothermal vent chimney in the Southern Okinawa Trough.</title>
        <authorList>
            <person name="Izumi H."/>
            <person name="Nunoura T."/>
            <person name="Miyazaki M."/>
            <person name="Mino S."/>
            <person name="Toki T."/>
            <person name="Takai K."/>
            <person name="Sako Y."/>
            <person name="Sawabe T."/>
            <person name="Nakagawa S."/>
        </authorList>
    </citation>
    <scope>NUCLEOTIDE SEQUENCE [LARGE SCALE GENOMIC DNA]</scope>
    <source>
        <strain evidence="7 8">AC55</strain>
    </source>
</reference>
<evidence type="ECO:0000256" key="1">
    <source>
        <dbReference type="ARBA" id="ARBA00022555"/>
    </source>
</evidence>
<evidence type="ECO:0000256" key="4">
    <source>
        <dbReference type="ARBA" id="ARBA00022917"/>
    </source>
</evidence>
<keyword evidence="2" id="KW-0699">rRNA-binding</keyword>
<dbReference type="AlphaFoldDB" id="A0A7R6SXN7"/>
<evidence type="ECO:0000256" key="5">
    <source>
        <dbReference type="PROSITE-ProRule" id="PRU00182"/>
    </source>
</evidence>
<keyword evidence="8" id="KW-1185">Reference proteome</keyword>
<protein>
    <submittedName>
        <fullName evidence="7">RNA-binding S4 domain protein</fullName>
    </submittedName>
</protein>
<gene>
    <name evidence="7" type="ORF">TTHT_0043</name>
</gene>
<feature type="domain" description="RNA-binding S4" evidence="6">
    <location>
        <begin position="1"/>
        <end position="64"/>
    </location>
</feature>
<dbReference type="InterPro" id="IPR025490">
    <property type="entry name" value="RqcP"/>
</dbReference>
<dbReference type="InterPro" id="IPR036986">
    <property type="entry name" value="S4_RNA-bd_sf"/>
</dbReference>
<dbReference type="KEGG" id="thyd:TTHT_0043"/>
<dbReference type="GO" id="GO:0006412">
    <property type="term" value="P:translation"/>
    <property type="evidence" value="ECO:0007669"/>
    <property type="project" value="UniProtKB-KW"/>
</dbReference>